<feature type="transmembrane region" description="Helical" evidence="5">
    <location>
        <begin position="12"/>
        <end position="29"/>
    </location>
</feature>
<feature type="transmembrane region" description="Helical" evidence="5">
    <location>
        <begin position="71"/>
        <end position="92"/>
    </location>
</feature>
<dbReference type="Pfam" id="PF01284">
    <property type="entry name" value="MARVEL"/>
    <property type="match status" value="1"/>
</dbReference>
<dbReference type="InterPro" id="IPR008253">
    <property type="entry name" value="Marvel"/>
</dbReference>
<dbReference type="GO" id="GO:0032126">
    <property type="term" value="C:eisosome"/>
    <property type="evidence" value="ECO:0007669"/>
    <property type="project" value="TreeGrafter"/>
</dbReference>
<dbReference type="EMBL" id="MU005618">
    <property type="protein sequence ID" value="KAF2677768.1"/>
    <property type="molecule type" value="Genomic_DNA"/>
</dbReference>
<feature type="domain" description="MARVEL" evidence="6">
    <location>
        <begin position="7"/>
        <end position="165"/>
    </location>
</feature>
<evidence type="ECO:0000313" key="7">
    <source>
        <dbReference type="EMBL" id="KAF2677768.1"/>
    </source>
</evidence>
<dbReference type="GO" id="GO:0072659">
    <property type="term" value="P:protein localization to plasma membrane"/>
    <property type="evidence" value="ECO:0007669"/>
    <property type="project" value="TreeGrafter"/>
</dbReference>
<feature type="transmembrane region" description="Helical" evidence="5">
    <location>
        <begin position="41"/>
        <end position="64"/>
    </location>
</feature>
<dbReference type="OrthoDB" id="2017497at2759"/>
<keyword evidence="4 5" id="KW-0472">Membrane</keyword>
<dbReference type="Proteomes" id="UP000799291">
    <property type="component" value="Unassembled WGS sequence"/>
</dbReference>
<evidence type="ECO:0000256" key="3">
    <source>
        <dbReference type="ARBA" id="ARBA00022989"/>
    </source>
</evidence>
<dbReference type="InterPro" id="IPR052649">
    <property type="entry name" value="NCE102-like"/>
</dbReference>
<feature type="transmembrane region" description="Helical" evidence="5">
    <location>
        <begin position="151"/>
        <end position="169"/>
    </location>
</feature>
<protein>
    <recommendedName>
        <fullName evidence="6">MARVEL domain-containing protein</fullName>
    </recommendedName>
</protein>
<gene>
    <name evidence="7" type="ORF">K458DRAFT_318698</name>
</gene>
<keyword evidence="2 5" id="KW-0812">Transmembrane</keyword>
<evidence type="ECO:0000256" key="4">
    <source>
        <dbReference type="ARBA" id="ARBA00023136"/>
    </source>
</evidence>
<sequence length="175" mass="18511">MTNAIANIGIRAAQLIFAAIVCGLSIDLAKGHKNGGLPVTLGYVSFVGCVSLLAGFVGLASTWVEKLQGKIGLIVDGFIMVANLAGGLLVAVKLGGIKCDKNDDSAFDMCRNDLMNGGPWDGEYYPGYYCNTTGGGDQLVARCKKNQADSAFMFLTVIVLLVSLTLTYLRMKKGF</sequence>
<reference evidence="7" key="1">
    <citation type="journal article" date="2020" name="Stud. Mycol.">
        <title>101 Dothideomycetes genomes: a test case for predicting lifestyles and emergence of pathogens.</title>
        <authorList>
            <person name="Haridas S."/>
            <person name="Albert R."/>
            <person name="Binder M."/>
            <person name="Bloem J."/>
            <person name="Labutti K."/>
            <person name="Salamov A."/>
            <person name="Andreopoulos B."/>
            <person name="Baker S."/>
            <person name="Barry K."/>
            <person name="Bills G."/>
            <person name="Bluhm B."/>
            <person name="Cannon C."/>
            <person name="Castanera R."/>
            <person name="Culley D."/>
            <person name="Daum C."/>
            <person name="Ezra D."/>
            <person name="Gonzalez J."/>
            <person name="Henrissat B."/>
            <person name="Kuo A."/>
            <person name="Liang C."/>
            <person name="Lipzen A."/>
            <person name="Lutzoni F."/>
            <person name="Magnuson J."/>
            <person name="Mondo S."/>
            <person name="Nolan M."/>
            <person name="Ohm R."/>
            <person name="Pangilinan J."/>
            <person name="Park H.-J."/>
            <person name="Ramirez L."/>
            <person name="Alfaro M."/>
            <person name="Sun H."/>
            <person name="Tritt A."/>
            <person name="Yoshinaga Y."/>
            <person name="Zwiers L.-H."/>
            <person name="Turgeon B."/>
            <person name="Goodwin S."/>
            <person name="Spatafora J."/>
            <person name="Crous P."/>
            <person name="Grigoriev I."/>
        </authorList>
    </citation>
    <scope>NUCLEOTIDE SEQUENCE</scope>
    <source>
        <strain evidence="7">CBS 122367</strain>
    </source>
</reference>
<comment type="subcellular location">
    <subcellularLocation>
        <location evidence="1">Membrane</location>
        <topology evidence="1">Multi-pass membrane protein</topology>
    </subcellularLocation>
</comment>
<evidence type="ECO:0000256" key="5">
    <source>
        <dbReference type="SAM" id="Phobius"/>
    </source>
</evidence>
<dbReference type="AlphaFoldDB" id="A0A6G1II53"/>
<proteinExistence type="predicted"/>
<dbReference type="PANTHER" id="PTHR28165:SF2">
    <property type="entry name" value="MARVEL DOMAIN-CONTAINING PROTEIN"/>
    <property type="match status" value="1"/>
</dbReference>
<name>A0A6G1II53_9PLEO</name>
<organism evidence="7 8">
    <name type="scientific">Lentithecium fluviatile CBS 122367</name>
    <dbReference type="NCBI Taxonomy" id="1168545"/>
    <lineage>
        <taxon>Eukaryota</taxon>
        <taxon>Fungi</taxon>
        <taxon>Dikarya</taxon>
        <taxon>Ascomycota</taxon>
        <taxon>Pezizomycotina</taxon>
        <taxon>Dothideomycetes</taxon>
        <taxon>Pleosporomycetidae</taxon>
        <taxon>Pleosporales</taxon>
        <taxon>Massarineae</taxon>
        <taxon>Lentitheciaceae</taxon>
        <taxon>Lentithecium</taxon>
    </lineage>
</organism>
<accession>A0A6G1II53</accession>
<dbReference type="GO" id="GO:0005886">
    <property type="term" value="C:plasma membrane"/>
    <property type="evidence" value="ECO:0007669"/>
    <property type="project" value="TreeGrafter"/>
</dbReference>
<dbReference type="GO" id="GO:0070941">
    <property type="term" value="P:eisosome assembly"/>
    <property type="evidence" value="ECO:0007669"/>
    <property type="project" value="TreeGrafter"/>
</dbReference>
<evidence type="ECO:0000259" key="6">
    <source>
        <dbReference type="Pfam" id="PF01284"/>
    </source>
</evidence>
<evidence type="ECO:0000256" key="1">
    <source>
        <dbReference type="ARBA" id="ARBA00004141"/>
    </source>
</evidence>
<dbReference type="PANTHER" id="PTHR28165">
    <property type="entry name" value="NON-CLASSICAL EXPORT PROTEIN 2-RELATED"/>
    <property type="match status" value="1"/>
</dbReference>
<evidence type="ECO:0000313" key="8">
    <source>
        <dbReference type="Proteomes" id="UP000799291"/>
    </source>
</evidence>
<keyword evidence="3 5" id="KW-1133">Transmembrane helix</keyword>
<evidence type="ECO:0000256" key="2">
    <source>
        <dbReference type="ARBA" id="ARBA00022692"/>
    </source>
</evidence>
<keyword evidence="8" id="KW-1185">Reference proteome</keyword>